<reference evidence="1 2" key="1">
    <citation type="submission" date="2014-02" db="EMBL/GenBank/DDBJ databases">
        <authorList>
            <person name="Genoscope - CEA"/>
        </authorList>
    </citation>
    <scope>NUCLEOTIDE SEQUENCE [LARGE SCALE GENOMIC DNA]</scope>
    <source>
        <strain evidence="1 2">PCC 8005</strain>
    </source>
</reference>
<protein>
    <submittedName>
        <fullName evidence="1">Uncharacterized protein</fullName>
    </submittedName>
</protein>
<evidence type="ECO:0000313" key="1">
    <source>
        <dbReference type="EMBL" id="CDM92328.1"/>
    </source>
</evidence>
<sequence>MVGKGDRLFRETGFFKKPGRVYIAAGEEEYRLLNPPLQEYVTPGWLGKAIACFGKRGFFKKRGRVYIAAGEEEYRLLNPPLQEYVTPGWLGKAIACFWKRGFFKKPGFLNSGAADNGCLGKVGRVYIAAGEEEYRLLNPPLQEYVTPGWLGKAIACFWKRGFFKKPGRVYIAAGEEEYRLLNPPLQGYVTPGWLGKAIALFLETGFFQKTGGGFYMLVGKKEFWGVEPRPLQEYVYPPPSLDKRTPGGKIRKGVEY</sequence>
<evidence type="ECO:0000313" key="2">
    <source>
        <dbReference type="Proteomes" id="UP000032946"/>
    </source>
</evidence>
<name>A0A9P1NYB5_9CYAN</name>
<keyword evidence="2" id="KW-1185">Reference proteome</keyword>
<proteinExistence type="predicted"/>
<dbReference type="RefSeq" id="WP_048894864.1">
    <property type="nucleotide sequence ID" value="NZ_FO818640.1"/>
</dbReference>
<dbReference type="AlphaFoldDB" id="A0A9P1NYB5"/>
<organism evidence="1 2">
    <name type="scientific">Limnospira indica PCC 8005</name>
    <dbReference type="NCBI Taxonomy" id="376219"/>
    <lineage>
        <taxon>Bacteria</taxon>
        <taxon>Bacillati</taxon>
        <taxon>Cyanobacteriota</taxon>
        <taxon>Cyanophyceae</taxon>
        <taxon>Oscillatoriophycideae</taxon>
        <taxon>Oscillatoriales</taxon>
        <taxon>Sirenicapillariaceae</taxon>
        <taxon>Limnospira</taxon>
    </lineage>
</organism>
<dbReference type="EMBL" id="FO818640">
    <property type="protein sequence ID" value="CDM92328.1"/>
    <property type="molecule type" value="Genomic_DNA"/>
</dbReference>
<dbReference type="Proteomes" id="UP000032946">
    <property type="component" value="Chromosome"/>
</dbReference>
<accession>A0A9P1NYB5</accession>
<gene>
    <name evidence="1" type="ORF">ARTHRO_10001</name>
</gene>